<accession>A0AAD7K1X4</accession>
<dbReference type="Pfam" id="PF00106">
    <property type="entry name" value="adh_short"/>
    <property type="match status" value="1"/>
</dbReference>
<dbReference type="SUPFAM" id="SSF51735">
    <property type="entry name" value="NAD(P)-binding Rossmann-fold domains"/>
    <property type="match status" value="1"/>
</dbReference>
<reference evidence="3" key="1">
    <citation type="submission" date="2023-03" db="EMBL/GenBank/DDBJ databases">
        <title>Massive genome expansion in bonnet fungi (Mycena s.s.) driven by repeated elements and novel gene families across ecological guilds.</title>
        <authorList>
            <consortium name="Lawrence Berkeley National Laboratory"/>
            <person name="Harder C.B."/>
            <person name="Miyauchi S."/>
            <person name="Viragh M."/>
            <person name="Kuo A."/>
            <person name="Thoen E."/>
            <person name="Andreopoulos B."/>
            <person name="Lu D."/>
            <person name="Skrede I."/>
            <person name="Drula E."/>
            <person name="Henrissat B."/>
            <person name="Morin E."/>
            <person name="Kohler A."/>
            <person name="Barry K."/>
            <person name="LaButti K."/>
            <person name="Morin E."/>
            <person name="Salamov A."/>
            <person name="Lipzen A."/>
            <person name="Mereny Z."/>
            <person name="Hegedus B."/>
            <person name="Baldrian P."/>
            <person name="Stursova M."/>
            <person name="Weitz H."/>
            <person name="Taylor A."/>
            <person name="Grigoriev I.V."/>
            <person name="Nagy L.G."/>
            <person name="Martin F."/>
            <person name="Kauserud H."/>
        </authorList>
    </citation>
    <scope>NUCLEOTIDE SEQUENCE</scope>
    <source>
        <strain evidence="3">CBHHK188m</strain>
    </source>
</reference>
<keyword evidence="2" id="KW-0732">Signal</keyword>
<gene>
    <name evidence="3" type="ORF">DFH07DRAFT_980791</name>
</gene>
<dbReference type="Gene3D" id="3.40.50.720">
    <property type="entry name" value="NAD(P)-binding Rossmann-like Domain"/>
    <property type="match status" value="1"/>
</dbReference>
<name>A0AAD7K1X4_9AGAR</name>
<dbReference type="EMBL" id="JARJLG010000012">
    <property type="protein sequence ID" value="KAJ7776564.1"/>
    <property type="molecule type" value="Genomic_DNA"/>
</dbReference>
<dbReference type="GO" id="GO:0016491">
    <property type="term" value="F:oxidoreductase activity"/>
    <property type="evidence" value="ECO:0007669"/>
    <property type="project" value="UniProtKB-KW"/>
</dbReference>
<evidence type="ECO:0000313" key="3">
    <source>
        <dbReference type="EMBL" id="KAJ7776564.1"/>
    </source>
</evidence>
<organism evidence="3 4">
    <name type="scientific">Mycena maculata</name>
    <dbReference type="NCBI Taxonomy" id="230809"/>
    <lineage>
        <taxon>Eukaryota</taxon>
        <taxon>Fungi</taxon>
        <taxon>Dikarya</taxon>
        <taxon>Basidiomycota</taxon>
        <taxon>Agaricomycotina</taxon>
        <taxon>Agaricomycetes</taxon>
        <taxon>Agaricomycetidae</taxon>
        <taxon>Agaricales</taxon>
        <taxon>Marasmiineae</taxon>
        <taxon>Mycenaceae</taxon>
        <taxon>Mycena</taxon>
    </lineage>
</organism>
<dbReference type="AlphaFoldDB" id="A0AAD7K1X4"/>
<proteinExistence type="predicted"/>
<dbReference type="PANTHER" id="PTHR47534:SF3">
    <property type="entry name" value="ALCOHOL DEHYDROGENASE-LIKE C-TERMINAL DOMAIN-CONTAINING PROTEIN"/>
    <property type="match status" value="1"/>
</dbReference>
<dbReference type="InterPro" id="IPR002347">
    <property type="entry name" value="SDR_fam"/>
</dbReference>
<feature type="chain" id="PRO_5042069129" description="Short-chain dehydrogenase/reductase" evidence="2">
    <location>
        <begin position="24"/>
        <end position="425"/>
    </location>
</feature>
<keyword evidence="1" id="KW-0560">Oxidoreductase</keyword>
<evidence type="ECO:0008006" key="5">
    <source>
        <dbReference type="Google" id="ProtNLM"/>
    </source>
</evidence>
<dbReference type="PANTHER" id="PTHR47534">
    <property type="entry name" value="YALI0E05731P"/>
    <property type="match status" value="1"/>
</dbReference>
<feature type="signal peptide" evidence="2">
    <location>
        <begin position="1"/>
        <end position="23"/>
    </location>
</feature>
<sequence length="425" mass="45368">MFSDFGSLRRFVVLCLMVAPILGQFTSQCFTSGVVGNCSAFITDFCNDIANKSVSALNSKSECSNTPGQAFTFTMPVLPCLSAVLVLFVKFLTLNILPMVALQTVLRSNTNIARLPSGLVALFIGATSSGIGESTLEHFAQHAPASCIYTVARPQSAAAHEAVLASLRKSNPTTTITLITADISLFAEIDKIVAAVGQKETKLDIFVTSGGFMAFEGRKDTREGLDPSMSTRYYSPLRAVQLLLPLLNAAPSPRILSVLAGGKEAQMNESDLDLRDPANWSYWNAAVHAATMCTLSLERLARGNPRLSVVHWDPGPVATPGLAKWDKYGLTPPNQRSQDEAGTRGAFLATSDRYAVPGHGGLVPVPEGLGGVNKSGGGIFLVDADGESVDNEGVLAGYRERGVDEVVWSHTEKVWAECAARKDEL</sequence>
<dbReference type="InterPro" id="IPR052228">
    <property type="entry name" value="Sec_Metab_Biosynth_Oxidored"/>
</dbReference>
<dbReference type="Proteomes" id="UP001215280">
    <property type="component" value="Unassembled WGS sequence"/>
</dbReference>
<evidence type="ECO:0000313" key="4">
    <source>
        <dbReference type="Proteomes" id="UP001215280"/>
    </source>
</evidence>
<evidence type="ECO:0000256" key="1">
    <source>
        <dbReference type="ARBA" id="ARBA00023002"/>
    </source>
</evidence>
<evidence type="ECO:0000256" key="2">
    <source>
        <dbReference type="SAM" id="SignalP"/>
    </source>
</evidence>
<comment type="caution">
    <text evidence="3">The sequence shown here is derived from an EMBL/GenBank/DDBJ whole genome shotgun (WGS) entry which is preliminary data.</text>
</comment>
<keyword evidence="4" id="KW-1185">Reference proteome</keyword>
<dbReference type="InterPro" id="IPR036291">
    <property type="entry name" value="NAD(P)-bd_dom_sf"/>
</dbReference>
<protein>
    <recommendedName>
        <fullName evidence="5">Short-chain dehydrogenase/reductase</fullName>
    </recommendedName>
</protein>